<feature type="transmembrane region" description="Helical" evidence="6">
    <location>
        <begin position="317"/>
        <end position="334"/>
    </location>
</feature>
<dbReference type="SUPFAM" id="SSF103473">
    <property type="entry name" value="MFS general substrate transporter"/>
    <property type="match status" value="1"/>
</dbReference>
<protein>
    <recommendedName>
        <fullName evidence="7">Major facilitator superfamily (MFS) profile domain-containing protein</fullName>
    </recommendedName>
</protein>
<keyword evidence="2" id="KW-0813">Transport</keyword>
<dbReference type="InterPro" id="IPR036259">
    <property type="entry name" value="MFS_trans_sf"/>
</dbReference>
<dbReference type="InterPro" id="IPR053791">
    <property type="entry name" value="MFS_Tri12-like"/>
</dbReference>
<evidence type="ECO:0000256" key="6">
    <source>
        <dbReference type="SAM" id="Phobius"/>
    </source>
</evidence>
<evidence type="ECO:0000256" key="3">
    <source>
        <dbReference type="ARBA" id="ARBA00022692"/>
    </source>
</evidence>
<feature type="transmembrane region" description="Helical" evidence="6">
    <location>
        <begin position="395"/>
        <end position="414"/>
    </location>
</feature>
<keyword evidence="9" id="KW-1185">Reference proteome</keyword>
<sequence length="617" mass="66341">MFILLLLYRGRALLTIVFSHHRQSPVESSKGRSCSTSAVMVVEDKVMEKSTQPPTSTGCEKAVTGYSSETTTCIGPGGRPYVKTFLAVFAICLIYFAQLVSLVGAGAQGQTIAGHFNATDKTSWFSATITIMTVILGPIVSQAADYWGRKWFLVLPTLFGAVGSLVVARAPDIDTAIAGFCIIGIAFGTQPLLHTVISEVLPRKWRSYGQAAAMISNSLGSITGLIVGGAFNRTNDPASNGFRYYFQMAMAWYLIAAILCVVVYNPPQTDIQKTLSRMEKLAKLDWTGYFLLAAGLVLFCLGLSWSNNPYKWSDPHVSATFAIGVTLALGLVAYETFAKYDGMFHHGLFNGSRNFSICVFCVFAEGVAFFAANTYFAFQVGVLYETDAIIVGARYSLMLVPAGIGAAVASWYCAITKRVRWITTIAFLIFVLFFACMATTNPSSSNPVWGYPILLGVALGMTLTTLVTAAQLSIPPELISVASGLIISVRSLGGTIGISIYSVLFNDGMSHMYANIAQAVLPAGFDAMDLPSLITALNSHDQSALAEVPGVTPDILSRGTHALLDTYAEALRNVWISASCFVALAAIASAFLFDPEKEFNDHIDAPLERKGSVSTEE</sequence>
<feature type="transmembrane region" description="Helical" evidence="6">
    <location>
        <begin position="85"/>
        <end position="104"/>
    </location>
</feature>
<dbReference type="PANTHER" id="PTHR23501:SF195">
    <property type="entry name" value="PEP5"/>
    <property type="match status" value="1"/>
</dbReference>
<keyword evidence="4 6" id="KW-1133">Transmembrane helix</keyword>
<keyword evidence="3 6" id="KW-0812">Transmembrane</keyword>
<dbReference type="InterPro" id="IPR010573">
    <property type="entry name" value="MFS_Str1/Tri12-like"/>
</dbReference>
<feature type="transmembrane region" description="Helical" evidence="6">
    <location>
        <begin position="421"/>
        <end position="442"/>
    </location>
</feature>
<evidence type="ECO:0000256" key="1">
    <source>
        <dbReference type="ARBA" id="ARBA00004141"/>
    </source>
</evidence>
<keyword evidence="5 6" id="KW-0472">Membrane</keyword>
<evidence type="ECO:0000256" key="5">
    <source>
        <dbReference type="ARBA" id="ARBA00023136"/>
    </source>
</evidence>
<dbReference type="OrthoDB" id="2587356at2759"/>
<accession>A0A135V8U1</accession>
<feature type="transmembrane region" description="Helical" evidence="6">
    <location>
        <begin position="574"/>
        <end position="593"/>
    </location>
</feature>
<feature type="transmembrane region" description="Helical" evidence="6">
    <location>
        <begin position="481"/>
        <end position="504"/>
    </location>
</feature>
<dbReference type="InterPro" id="IPR005829">
    <property type="entry name" value="Sugar_transporter_CS"/>
</dbReference>
<comment type="subcellular location">
    <subcellularLocation>
        <location evidence="1">Membrane</location>
        <topology evidence="1">Multi-pass membrane protein</topology>
    </subcellularLocation>
</comment>
<feature type="transmembrane region" description="Helical" evidence="6">
    <location>
        <begin position="448"/>
        <end position="469"/>
    </location>
</feature>
<evidence type="ECO:0000256" key="4">
    <source>
        <dbReference type="ARBA" id="ARBA00022989"/>
    </source>
</evidence>
<gene>
    <name evidence="8" type="ORF">CSAL01_04060</name>
</gene>
<dbReference type="InterPro" id="IPR020846">
    <property type="entry name" value="MFS_dom"/>
</dbReference>
<feature type="transmembrane region" description="Helical" evidence="6">
    <location>
        <begin position="176"/>
        <end position="197"/>
    </location>
</feature>
<feature type="transmembrane region" description="Helical" evidence="6">
    <location>
        <begin position="244"/>
        <end position="265"/>
    </location>
</feature>
<dbReference type="Gene3D" id="1.20.1250.20">
    <property type="entry name" value="MFS general substrate transporter like domains"/>
    <property type="match status" value="1"/>
</dbReference>
<feature type="transmembrane region" description="Helical" evidence="6">
    <location>
        <begin position="209"/>
        <end position="232"/>
    </location>
</feature>
<dbReference type="EMBL" id="JFFI01000201">
    <property type="protein sequence ID" value="KXH68911.1"/>
    <property type="molecule type" value="Genomic_DNA"/>
</dbReference>
<dbReference type="PROSITE" id="PS50850">
    <property type="entry name" value="MFS"/>
    <property type="match status" value="1"/>
</dbReference>
<feature type="transmembrane region" description="Helical" evidence="6">
    <location>
        <begin position="151"/>
        <end position="170"/>
    </location>
</feature>
<reference evidence="8 9" key="1">
    <citation type="submission" date="2014-02" db="EMBL/GenBank/DDBJ databases">
        <title>The genome sequence of Colletotrichum salicis CBS 607.94.</title>
        <authorList>
            <person name="Baroncelli R."/>
            <person name="Thon M.R."/>
        </authorList>
    </citation>
    <scope>NUCLEOTIDE SEQUENCE [LARGE SCALE GENOMIC DNA]</scope>
    <source>
        <strain evidence="8 9">CBS 607.94</strain>
    </source>
</reference>
<evidence type="ECO:0000256" key="2">
    <source>
        <dbReference type="ARBA" id="ARBA00022448"/>
    </source>
</evidence>
<dbReference type="CDD" id="cd06179">
    <property type="entry name" value="MFS_TRI12_like"/>
    <property type="match status" value="1"/>
</dbReference>
<dbReference type="Pfam" id="PF06609">
    <property type="entry name" value="TRI12"/>
    <property type="match status" value="1"/>
</dbReference>
<organism evidence="8 9">
    <name type="scientific">Colletotrichum salicis</name>
    <dbReference type="NCBI Taxonomy" id="1209931"/>
    <lineage>
        <taxon>Eukaryota</taxon>
        <taxon>Fungi</taxon>
        <taxon>Dikarya</taxon>
        <taxon>Ascomycota</taxon>
        <taxon>Pezizomycotina</taxon>
        <taxon>Sordariomycetes</taxon>
        <taxon>Hypocreomycetidae</taxon>
        <taxon>Glomerellales</taxon>
        <taxon>Glomerellaceae</taxon>
        <taxon>Colletotrichum</taxon>
        <taxon>Colletotrichum acutatum species complex</taxon>
    </lineage>
</organism>
<dbReference type="AlphaFoldDB" id="A0A135V8U1"/>
<comment type="caution">
    <text evidence="8">The sequence shown here is derived from an EMBL/GenBank/DDBJ whole genome shotgun (WGS) entry which is preliminary data.</text>
</comment>
<dbReference type="Proteomes" id="UP000070121">
    <property type="component" value="Unassembled WGS sequence"/>
</dbReference>
<feature type="domain" description="Major facilitator superfamily (MFS) profile" evidence="7">
    <location>
        <begin position="85"/>
        <end position="597"/>
    </location>
</feature>
<dbReference type="PROSITE" id="PS00216">
    <property type="entry name" value="SUGAR_TRANSPORT_1"/>
    <property type="match status" value="1"/>
</dbReference>
<feature type="transmembrane region" description="Helical" evidence="6">
    <location>
        <begin position="124"/>
        <end position="144"/>
    </location>
</feature>
<proteinExistence type="predicted"/>
<evidence type="ECO:0000313" key="9">
    <source>
        <dbReference type="Proteomes" id="UP000070121"/>
    </source>
</evidence>
<dbReference type="GO" id="GO:0005886">
    <property type="term" value="C:plasma membrane"/>
    <property type="evidence" value="ECO:0007669"/>
    <property type="project" value="TreeGrafter"/>
</dbReference>
<feature type="transmembrane region" description="Helical" evidence="6">
    <location>
        <begin position="355"/>
        <end position="375"/>
    </location>
</feature>
<name>A0A135V8U1_9PEZI</name>
<dbReference type="PANTHER" id="PTHR23501">
    <property type="entry name" value="MAJOR FACILITATOR SUPERFAMILY"/>
    <property type="match status" value="1"/>
</dbReference>
<evidence type="ECO:0000259" key="7">
    <source>
        <dbReference type="PROSITE" id="PS50850"/>
    </source>
</evidence>
<dbReference type="GO" id="GO:0022857">
    <property type="term" value="F:transmembrane transporter activity"/>
    <property type="evidence" value="ECO:0007669"/>
    <property type="project" value="InterPro"/>
</dbReference>
<feature type="transmembrane region" description="Helical" evidence="6">
    <location>
        <begin position="286"/>
        <end position="305"/>
    </location>
</feature>
<evidence type="ECO:0000313" key="8">
    <source>
        <dbReference type="EMBL" id="KXH68911.1"/>
    </source>
</evidence>